<dbReference type="InterPro" id="IPR008978">
    <property type="entry name" value="HSP20-like_chaperone"/>
</dbReference>
<reference evidence="1 2" key="1">
    <citation type="journal article" date="2020" name="ISME J.">
        <title>Uncovering the hidden diversity of litter-decomposition mechanisms in mushroom-forming fungi.</title>
        <authorList>
            <person name="Floudas D."/>
            <person name="Bentzer J."/>
            <person name="Ahren D."/>
            <person name="Johansson T."/>
            <person name="Persson P."/>
            <person name="Tunlid A."/>
        </authorList>
    </citation>
    <scope>NUCLEOTIDE SEQUENCE [LARGE SCALE GENOMIC DNA]</scope>
    <source>
        <strain evidence="1 2">CBS 146.42</strain>
    </source>
</reference>
<dbReference type="OrthoDB" id="1431247at2759"/>
<proteinExistence type="predicted"/>
<sequence length="137" mass="15248">MHASPLIPDNPPSSAQLQHKKYIIRADTHYEPDTGVLLVLLELPGVDKKDVKLSLVTSRHNRIRHLKVWGILNQTLPAPSAEVLRLYPESCARERKFGEFSRTFAVPPDLKVSILLMTASLPPFSPSHLPTGLPESV</sequence>
<evidence type="ECO:0008006" key="3">
    <source>
        <dbReference type="Google" id="ProtNLM"/>
    </source>
</evidence>
<dbReference type="Gene3D" id="2.60.40.790">
    <property type="match status" value="1"/>
</dbReference>
<dbReference type="AlphaFoldDB" id="A0A8H5D1N9"/>
<dbReference type="Proteomes" id="UP000559027">
    <property type="component" value="Unassembled WGS sequence"/>
</dbReference>
<evidence type="ECO:0000313" key="2">
    <source>
        <dbReference type="Proteomes" id="UP000559027"/>
    </source>
</evidence>
<name>A0A8H5D1N9_9AGAR</name>
<gene>
    <name evidence="1" type="ORF">D9756_008272</name>
</gene>
<evidence type="ECO:0000313" key="1">
    <source>
        <dbReference type="EMBL" id="KAF5351113.1"/>
    </source>
</evidence>
<protein>
    <recommendedName>
        <fullName evidence="3">SHSP domain-containing protein</fullName>
    </recommendedName>
</protein>
<accession>A0A8H5D1N9</accession>
<keyword evidence="2" id="KW-1185">Reference proteome</keyword>
<dbReference type="SUPFAM" id="SSF49764">
    <property type="entry name" value="HSP20-like chaperones"/>
    <property type="match status" value="1"/>
</dbReference>
<organism evidence="1 2">
    <name type="scientific">Leucocoprinus leucothites</name>
    <dbReference type="NCBI Taxonomy" id="201217"/>
    <lineage>
        <taxon>Eukaryota</taxon>
        <taxon>Fungi</taxon>
        <taxon>Dikarya</taxon>
        <taxon>Basidiomycota</taxon>
        <taxon>Agaricomycotina</taxon>
        <taxon>Agaricomycetes</taxon>
        <taxon>Agaricomycetidae</taxon>
        <taxon>Agaricales</taxon>
        <taxon>Agaricineae</taxon>
        <taxon>Agaricaceae</taxon>
        <taxon>Leucocoprinus</taxon>
    </lineage>
</organism>
<dbReference type="EMBL" id="JAACJO010000013">
    <property type="protein sequence ID" value="KAF5351113.1"/>
    <property type="molecule type" value="Genomic_DNA"/>
</dbReference>
<dbReference type="CDD" id="cd06464">
    <property type="entry name" value="ACD_sHsps-like"/>
    <property type="match status" value="1"/>
</dbReference>
<comment type="caution">
    <text evidence="1">The sequence shown here is derived from an EMBL/GenBank/DDBJ whole genome shotgun (WGS) entry which is preliminary data.</text>
</comment>